<dbReference type="Proteomes" id="UP000738349">
    <property type="component" value="Unassembled WGS sequence"/>
</dbReference>
<sequence length="223" mass="24788">MPPPNPGFNATCAWPRRLFQCRRFARALRYDARDSWFLLVGLRAKQTGLVLPCGTIGTCKDTMLRVLSCPDRLMPRRCGPARTGVSVNSNNKKHKGLFGCAIRPRSRATATGGQQNPCPHAAPTMTSSKLLCGEGNRILPLIGDFCVWASAASTALEYSSRETHGGMLASHQLINGQTARRMLQLFYWSMKFTSWLRWQSADGEAIWMMMFLRLLIAPPLVGD</sequence>
<accession>A0A9P9II41</accession>
<organism evidence="1 2">
    <name type="scientific">Dactylonectria macrodidyma</name>
    <dbReference type="NCBI Taxonomy" id="307937"/>
    <lineage>
        <taxon>Eukaryota</taxon>
        <taxon>Fungi</taxon>
        <taxon>Dikarya</taxon>
        <taxon>Ascomycota</taxon>
        <taxon>Pezizomycotina</taxon>
        <taxon>Sordariomycetes</taxon>
        <taxon>Hypocreomycetidae</taxon>
        <taxon>Hypocreales</taxon>
        <taxon>Nectriaceae</taxon>
        <taxon>Dactylonectria</taxon>
    </lineage>
</organism>
<name>A0A9P9II41_9HYPO</name>
<keyword evidence="2" id="KW-1185">Reference proteome</keyword>
<evidence type="ECO:0000313" key="2">
    <source>
        <dbReference type="Proteomes" id="UP000738349"/>
    </source>
</evidence>
<evidence type="ECO:0000313" key="1">
    <source>
        <dbReference type="EMBL" id="KAH7122898.1"/>
    </source>
</evidence>
<gene>
    <name evidence="1" type="ORF">EDB81DRAFT_222640</name>
</gene>
<protein>
    <submittedName>
        <fullName evidence="1">Uncharacterized protein</fullName>
    </submittedName>
</protein>
<dbReference type="EMBL" id="JAGMUV010000023">
    <property type="protein sequence ID" value="KAH7122898.1"/>
    <property type="molecule type" value="Genomic_DNA"/>
</dbReference>
<reference evidence="1" key="1">
    <citation type="journal article" date="2021" name="Nat. Commun.">
        <title>Genetic determinants of endophytism in the Arabidopsis root mycobiome.</title>
        <authorList>
            <person name="Mesny F."/>
            <person name="Miyauchi S."/>
            <person name="Thiergart T."/>
            <person name="Pickel B."/>
            <person name="Atanasova L."/>
            <person name="Karlsson M."/>
            <person name="Huettel B."/>
            <person name="Barry K.W."/>
            <person name="Haridas S."/>
            <person name="Chen C."/>
            <person name="Bauer D."/>
            <person name="Andreopoulos W."/>
            <person name="Pangilinan J."/>
            <person name="LaButti K."/>
            <person name="Riley R."/>
            <person name="Lipzen A."/>
            <person name="Clum A."/>
            <person name="Drula E."/>
            <person name="Henrissat B."/>
            <person name="Kohler A."/>
            <person name="Grigoriev I.V."/>
            <person name="Martin F.M."/>
            <person name="Hacquard S."/>
        </authorList>
    </citation>
    <scope>NUCLEOTIDE SEQUENCE</scope>
    <source>
        <strain evidence="1">MPI-CAGE-AT-0147</strain>
    </source>
</reference>
<comment type="caution">
    <text evidence="1">The sequence shown here is derived from an EMBL/GenBank/DDBJ whole genome shotgun (WGS) entry which is preliminary data.</text>
</comment>
<proteinExistence type="predicted"/>
<dbReference type="AlphaFoldDB" id="A0A9P9II41"/>